<dbReference type="EMBL" id="RIBY02000768">
    <property type="protein sequence ID" value="KAH9837519.1"/>
    <property type="molecule type" value="Genomic_DNA"/>
</dbReference>
<evidence type="ECO:0000256" key="1">
    <source>
        <dbReference type="SAM" id="Phobius"/>
    </source>
</evidence>
<organism evidence="2 3">
    <name type="scientific">Teratosphaeria destructans</name>
    <dbReference type="NCBI Taxonomy" id="418781"/>
    <lineage>
        <taxon>Eukaryota</taxon>
        <taxon>Fungi</taxon>
        <taxon>Dikarya</taxon>
        <taxon>Ascomycota</taxon>
        <taxon>Pezizomycotina</taxon>
        <taxon>Dothideomycetes</taxon>
        <taxon>Dothideomycetidae</taxon>
        <taxon>Mycosphaerellales</taxon>
        <taxon>Teratosphaeriaceae</taxon>
        <taxon>Teratosphaeria</taxon>
    </lineage>
</organism>
<keyword evidence="1" id="KW-0812">Transmembrane</keyword>
<evidence type="ECO:0000313" key="3">
    <source>
        <dbReference type="Proteomes" id="UP001138500"/>
    </source>
</evidence>
<reference evidence="2 3" key="1">
    <citation type="journal article" date="2018" name="IMA Fungus">
        <title>IMA Genome-F 10: Nine draft genome sequences of Claviceps purpurea s.lat., including C. arundinis, C. humidiphila, and C. cf. spartinae, pseudomolecules for the pitch canker pathogen Fusarium circinatum, draft genome of Davidsoniella eucalypti, Grosmannia galeiformis, Quambalaria eucalypti, and Teratosphaeria destructans.</title>
        <authorList>
            <person name="Wingfield B.D."/>
            <person name="Liu M."/>
            <person name="Nguyen H.D."/>
            <person name="Lane F.A."/>
            <person name="Morgan S.W."/>
            <person name="De Vos L."/>
            <person name="Wilken P.M."/>
            <person name="Duong T.A."/>
            <person name="Aylward J."/>
            <person name="Coetzee M.P."/>
            <person name="Dadej K."/>
            <person name="De Beer Z.W."/>
            <person name="Findlay W."/>
            <person name="Havenga M."/>
            <person name="Kolarik M."/>
            <person name="Menzies J.G."/>
            <person name="Naidoo K."/>
            <person name="Pochopski O."/>
            <person name="Shoukouhi P."/>
            <person name="Santana Q.C."/>
            <person name="Seifert K.A."/>
            <person name="Soal N."/>
            <person name="Steenkamp E.T."/>
            <person name="Tatham C.T."/>
            <person name="van der Nest M.A."/>
            <person name="Wingfield M.J."/>
        </authorList>
    </citation>
    <scope>NUCLEOTIDE SEQUENCE [LARGE SCALE GENOMIC DNA]</scope>
    <source>
        <strain evidence="2">CMW44962</strain>
    </source>
</reference>
<feature type="transmembrane region" description="Helical" evidence="1">
    <location>
        <begin position="6"/>
        <end position="29"/>
    </location>
</feature>
<proteinExistence type="predicted"/>
<keyword evidence="1" id="KW-0472">Membrane</keyword>
<keyword evidence="1" id="KW-1133">Transmembrane helix</keyword>
<gene>
    <name evidence="2" type="ORF">Tdes44962_MAKER08331</name>
</gene>
<name>A0A9W7SWZ7_9PEZI</name>
<keyword evidence="3" id="KW-1185">Reference proteome</keyword>
<dbReference type="AlphaFoldDB" id="A0A9W7SWZ7"/>
<sequence>MAPGGHATATAVVISNIVLTASAIVIVFLRLSYRLAVAHNLGIDDALITIALVSQHNDVLESSTKT</sequence>
<accession>A0A9W7SWZ7</accession>
<comment type="caution">
    <text evidence="2">The sequence shown here is derived from an EMBL/GenBank/DDBJ whole genome shotgun (WGS) entry which is preliminary data.</text>
</comment>
<reference evidence="2 3" key="2">
    <citation type="journal article" date="2021" name="Curr. Genet.">
        <title>Genetic response to nitrogen starvation in the aggressive Eucalyptus foliar pathogen Teratosphaeria destructans.</title>
        <authorList>
            <person name="Havenga M."/>
            <person name="Wingfield B.D."/>
            <person name="Wingfield M.J."/>
            <person name="Dreyer L.L."/>
            <person name="Roets F."/>
            <person name="Aylward J."/>
        </authorList>
    </citation>
    <scope>NUCLEOTIDE SEQUENCE [LARGE SCALE GENOMIC DNA]</scope>
    <source>
        <strain evidence="2">CMW44962</strain>
    </source>
</reference>
<dbReference type="Proteomes" id="UP001138500">
    <property type="component" value="Unassembled WGS sequence"/>
</dbReference>
<protein>
    <submittedName>
        <fullName evidence="2">Uncharacterized protein</fullName>
    </submittedName>
</protein>
<evidence type="ECO:0000313" key="2">
    <source>
        <dbReference type="EMBL" id="KAH9837519.1"/>
    </source>
</evidence>